<proteinExistence type="inferred from homology"/>
<reference evidence="22 23" key="1">
    <citation type="journal article" date="2023" name="G3 (Bethesda)">
        <title>A haplotype-resolved chromosome-scale genome for Quercus rubra L. provides insights into the genetics of adaptive traits for red oak species.</title>
        <authorList>
            <person name="Kapoor B."/>
            <person name="Jenkins J."/>
            <person name="Schmutz J."/>
            <person name="Zhebentyayeva T."/>
            <person name="Kuelheim C."/>
            <person name="Coggeshall M."/>
            <person name="Heim C."/>
            <person name="Lasky J.R."/>
            <person name="Leites L."/>
            <person name="Islam-Faridi N."/>
            <person name="Romero-Severson J."/>
            <person name="DeLeo V.L."/>
            <person name="Lucas S.M."/>
            <person name="Lazic D."/>
            <person name="Gailing O."/>
            <person name="Carlson J."/>
            <person name="Staton M."/>
        </authorList>
    </citation>
    <scope>NUCLEOTIDE SEQUENCE [LARGE SCALE GENOMIC DNA]</scope>
    <source>
        <strain evidence="22">Pseudo-F2</strain>
    </source>
</reference>
<dbReference type="InterPro" id="IPR001220">
    <property type="entry name" value="Legume_lectin_dom"/>
</dbReference>
<dbReference type="FunFam" id="1.10.510.10:FF:000240">
    <property type="entry name" value="Lectin-domain containing receptor kinase A4.3"/>
    <property type="match status" value="1"/>
</dbReference>
<dbReference type="CDD" id="cd14066">
    <property type="entry name" value="STKc_IRAK"/>
    <property type="match status" value="1"/>
</dbReference>
<feature type="domain" description="Protein kinase" evidence="21">
    <location>
        <begin position="385"/>
        <end position="663"/>
    </location>
</feature>
<dbReference type="SUPFAM" id="SSF56112">
    <property type="entry name" value="Protein kinase-like (PK-like)"/>
    <property type="match status" value="1"/>
</dbReference>
<keyword evidence="15 20" id="KW-1133">Transmembrane helix</keyword>
<dbReference type="FunFam" id="3.30.200.20:FF:000168">
    <property type="entry name" value="L-type lectin-domain containing receptor kinase IX.1"/>
    <property type="match status" value="1"/>
</dbReference>
<comment type="subcellular location">
    <subcellularLocation>
        <location evidence="1">Cell membrane</location>
        <topology evidence="1">Single-pass type I membrane protein</topology>
    </subcellularLocation>
</comment>
<dbReference type="AlphaFoldDB" id="A0AAN7FTN8"/>
<evidence type="ECO:0000256" key="13">
    <source>
        <dbReference type="ARBA" id="ARBA00022777"/>
    </source>
</evidence>
<evidence type="ECO:0000256" key="1">
    <source>
        <dbReference type="ARBA" id="ARBA00004251"/>
    </source>
</evidence>
<keyword evidence="6" id="KW-1003">Cell membrane</keyword>
<keyword evidence="14 19" id="KW-0067">ATP-binding</keyword>
<dbReference type="Gene3D" id="3.30.200.20">
    <property type="entry name" value="Phosphorylase Kinase, domain 1"/>
    <property type="match status" value="1"/>
</dbReference>
<dbReference type="GO" id="GO:0005886">
    <property type="term" value="C:plasma membrane"/>
    <property type="evidence" value="ECO:0007669"/>
    <property type="project" value="UniProtKB-SubCell"/>
</dbReference>
<dbReference type="PANTHER" id="PTHR27007">
    <property type="match status" value="1"/>
</dbReference>
<protein>
    <recommendedName>
        <fullName evidence="5">non-specific serine/threonine protein kinase</fullName>
        <ecNumber evidence="5">2.7.11.1</ecNumber>
    </recommendedName>
</protein>
<dbReference type="SMART" id="SM00220">
    <property type="entry name" value="S_TKc"/>
    <property type="match status" value="1"/>
</dbReference>
<dbReference type="InterPro" id="IPR019825">
    <property type="entry name" value="Lectin_legB_Mn/Ca_BS"/>
</dbReference>
<comment type="similarity">
    <text evidence="4">In the C-terminal section; belongs to the protein kinase superfamily. Ser/Thr protein kinase family.</text>
</comment>
<dbReference type="PROSITE" id="PS50011">
    <property type="entry name" value="PROTEIN_KINASE_DOM"/>
    <property type="match status" value="1"/>
</dbReference>
<dbReference type="Gene3D" id="1.10.510.10">
    <property type="entry name" value="Transferase(Phosphotransferase) domain 1"/>
    <property type="match status" value="1"/>
</dbReference>
<dbReference type="Proteomes" id="UP001324115">
    <property type="component" value="Unassembled WGS sequence"/>
</dbReference>
<dbReference type="PROSITE" id="PS00108">
    <property type="entry name" value="PROTEIN_KINASE_ST"/>
    <property type="match status" value="1"/>
</dbReference>
<dbReference type="PROSITE" id="PS00307">
    <property type="entry name" value="LECTIN_LEGUME_BETA"/>
    <property type="match status" value="1"/>
</dbReference>
<evidence type="ECO:0000256" key="8">
    <source>
        <dbReference type="ARBA" id="ARBA00022679"/>
    </source>
</evidence>
<evidence type="ECO:0000256" key="15">
    <source>
        <dbReference type="ARBA" id="ARBA00022989"/>
    </source>
</evidence>
<dbReference type="InterPro" id="IPR013320">
    <property type="entry name" value="ConA-like_dom_sf"/>
</dbReference>
<feature type="binding site" evidence="19">
    <location>
        <position position="414"/>
    </location>
    <ligand>
        <name>ATP</name>
        <dbReference type="ChEBI" id="CHEBI:30616"/>
    </ligand>
</feature>
<evidence type="ECO:0000256" key="16">
    <source>
        <dbReference type="ARBA" id="ARBA00023136"/>
    </source>
</evidence>
<evidence type="ECO:0000256" key="20">
    <source>
        <dbReference type="SAM" id="Phobius"/>
    </source>
</evidence>
<evidence type="ECO:0000256" key="6">
    <source>
        <dbReference type="ARBA" id="ARBA00022475"/>
    </source>
</evidence>
<keyword evidence="7" id="KW-0723">Serine/threonine-protein kinase</keyword>
<evidence type="ECO:0000256" key="10">
    <source>
        <dbReference type="ARBA" id="ARBA00022729"/>
    </source>
</evidence>
<evidence type="ECO:0000256" key="2">
    <source>
        <dbReference type="ARBA" id="ARBA00007606"/>
    </source>
</evidence>
<name>A0AAN7FTN8_QUERU</name>
<evidence type="ECO:0000256" key="3">
    <source>
        <dbReference type="ARBA" id="ARBA00008536"/>
    </source>
</evidence>
<dbReference type="CDD" id="cd06899">
    <property type="entry name" value="lectin_legume_LecRK_Arcelin_ConA"/>
    <property type="match status" value="1"/>
</dbReference>
<dbReference type="Pfam" id="PF00139">
    <property type="entry name" value="Lectin_legB"/>
    <property type="match status" value="1"/>
</dbReference>
<evidence type="ECO:0000256" key="7">
    <source>
        <dbReference type="ARBA" id="ARBA00022527"/>
    </source>
</evidence>
<evidence type="ECO:0000256" key="18">
    <source>
        <dbReference type="ARBA" id="ARBA00023180"/>
    </source>
</evidence>
<organism evidence="22 23">
    <name type="scientific">Quercus rubra</name>
    <name type="common">Northern red oak</name>
    <name type="synonym">Quercus borealis</name>
    <dbReference type="NCBI Taxonomy" id="3512"/>
    <lineage>
        <taxon>Eukaryota</taxon>
        <taxon>Viridiplantae</taxon>
        <taxon>Streptophyta</taxon>
        <taxon>Embryophyta</taxon>
        <taxon>Tracheophyta</taxon>
        <taxon>Spermatophyta</taxon>
        <taxon>Magnoliopsida</taxon>
        <taxon>eudicotyledons</taxon>
        <taxon>Gunneridae</taxon>
        <taxon>Pentapetalae</taxon>
        <taxon>rosids</taxon>
        <taxon>fabids</taxon>
        <taxon>Fagales</taxon>
        <taxon>Fagaceae</taxon>
        <taxon>Quercus</taxon>
    </lineage>
</organism>
<dbReference type="GO" id="GO:0004674">
    <property type="term" value="F:protein serine/threonine kinase activity"/>
    <property type="evidence" value="ECO:0007669"/>
    <property type="project" value="UniProtKB-KW"/>
</dbReference>
<dbReference type="GO" id="GO:0005524">
    <property type="term" value="F:ATP binding"/>
    <property type="evidence" value="ECO:0007669"/>
    <property type="project" value="UniProtKB-UniRule"/>
</dbReference>
<evidence type="ECO:0000256" key="17">
    <source>
        <dbReference type="ARBA" id="ARBA00023170"/>
    </source>
</evidence>
<keyword evidence="17" id="KW-0675">Receptor</keyword>
<dbReference type="Pfam" id="PF00069">
    <property type="entry name" value="Pkinase"/>
    <property type="match status" value="1"/>
</dbReference>
<keyword evidence="16 20" id="KW-0472">Membrane</keyword>
<evidence type="ECO:0000256" key="12">
    <source>
        <dbReference type="ARBA" id="ARBA00022741"/>
    </source>
</evidence>
<dbReference type="Gene3D" id="2.60.120.200">
    <property type="match status" value="1"/>
</dbReference>
<dbReference type="EC" id="2.7.11.1" evidence="5"/>
<evidence type="ECO:0000256" key="4">
    <source>
        <dbReference type="ARBA" id="ARBA00010217"/>
    </source>
</evidence>
<feature type="transmembrane region" description="Helical" evidence="20">
    <location>
        <begin position="317"/>
        <end position="341"/>
    </location>
</feature>
<keyword evidence="23" id="KW-1185">Reference proteome</keyword>
<keyword evidence="18" id="KW-0325">Glycoprotein</keyword>
<keyword evidence="10" id="KW-0732">Signal</keyword>
<feature type="transmembrane region" description="Helical" evidence="20">
    <location>
        <begin position="45"/>
        <end position="66"/>
    </location>
</feature>
<keyword evidence="11" id="KW-0430">Lectin</keyword>
<keyword evidence="9 20" id="KW-0812">Transmembrane</keyword>
<dbReference type="InterPro" id="IPR000719">
    <property type="entry name" value="Prot_kinase_dom"/>
</dbReference>
<evidence type="ECO:0000256" key="5">
    <source>
        <dbReference type="ARBA" id="ARBA00012513"/>
    </source>
</evidence>
<accession>A0AAN7FTN8</accession>
<evidence type="ECO:0000256" key="9">
    <source>
        <dbReference type="ARBA" id="ARBA00022692"/>
    </source>
</evidence>
<dbReference type="GO" id="GO:0002229">
    <property type="term" value="P:defense response to oomycetes"/>
    <property type="evidence" value="ECO:0007669"/>
    <property type="project" value="UniProtKB-ARBA"/>
</dbReference>
<dbReference type="SUPFAM" id="SSF49899">
    <property type="entry name" value="Concanavalin A-like lectins/glucanases"/>
    <property type="match status" value="1"/>
</dbReference>
<dbReference type="PROSITE" id="PS00107">
    <property type="entry name" value="PROTEIN_KINASE_ATP"/>
    <property type="match status" value="1"/>
</dbReference>
<comment type="caution">
    <text evidence="22">The sequence shown here is derived from an EMBL/GenBank/DDBJ whole genome shotgun (WGS) entry which is preliminary data.</text>
</comment>
<comment type="similarity">
    <text evidence="2">Belongs to the leguminous lectin family.</text>
</comment>
<dbReference type="InterPro" id="IPR050528">
    <property type="entry name" value="L-type_Lectin-RKs"/>
</dbReference>
<keyword evidence="13" id="KW-0418">Kinase</keyword>
<evidence type="ECO:0000256" key="19">
    <source>
        <dbReference type="PROSITE-ProRule" id="PRU10141"/>
    </source>
</evidence>
<evidence type="ECO:0000259" key="21">
    <source>
        <dbReference type="PROSITE" id="PS50011"/>
    </source>
</evidence>
<dbReference type="EMBL" id="JAXUIC010000003">
    <property type="protein sequence ID" value="KAK4596706.1"/>
    <property type="molecule type" value="Genomic_DNA"/>
</dbReference>
<dbReference type="InterPro" id="IPR011009">
    <property type="entry name" value="Kinase-like_dom_sf"/>
</dbReference>
<dbReference type="InterPro" id="IPR008271">
    <property type="entry name" value="Ser/Thr_kinase_AS"/>
</dbReference>
<dbReference type="InterPro" id="IPR017441">
    <property type="entry name" value="Protein_kinase_ATP_BS"/>
</dbReference>
<evidence type="ECO:0000313" key="23">
    <source>
        <dbReference type="Proteomes" id="UP001324115"/>
    </source>
</evidence>
<gene>
    <name evidence="22" type="ORF">RGQ29_014655</name>
</gene>
<evidence type="ECO:0000256" key="11">
    <source>
        <dbReference type="ARBA" id="ARBA00022734"/>
    </source>
</evidence>
<keyword evidence="12 19" id="KW-0547">Nucleotide-binding</keyword>
<comment type="similarity">
    <text evidence="3">In the N-terminal section; belongs to the leguminous lectin family.</text>
</comment>
<sequence length="732" mass="81205">MIPIEDSNFSFSPKRILISTEVSSIMALSNIPVSCFFGTEKLQSLLFFFLLLLPPTISISFNFTSFSEDNITLHRDAHINLTDPQRRIQLTYPIKLSAGRASYNKPVHLSDNSTGRRIVTDFTTRFSFIIENSTTRSPPADGLAFFITPSDYKFPEGPYSSGAFLGLFKNETSLDATKNQVVAVEFDTQQNTWDPSGNHVGIDINSIASNATVTWPYSFMNGSIVNAQVSYNSTTQNLTAFLTYADNPVFSENSSVSLIVNFTTILNGSEWVSVGFSASTGSFIETHTILHWSFDSTLEDGLPQPNETRDGSKQSKLGLGIGLTVSSGVLVSCALGLLWFFCWRKRASGNTEDLSDDYSMNDEFEKGTGPRRFTYRELLNATNNFAERGKLGEGGFGGVYKGLLNESNMEVAVKRVSKGSKQGKKEYMSEVKIISRLRHRNLVQLIGWCHEQRELLLVYEYMPYGSLDSHLFGAKIMLTWPVRYKIAQGLASALLYLHEEWEQCVVHRDIKSSNIMLDSNFNAKLGDFGLARLVDHGLSSQTTVLAGTLGYLAPECLTTGKASKESDVYSFGVVFLEIACGRKPVEPRVEPSKVRLVEWVWDLYGKGQILEAVDKGLSMEFDKGQIENLMVVGLWCCHPDPTSRPSIRQVIHVINFESQLPNLPSKYPIPMYFGSQMHLCESSNMASGLIESKDQTQCSSSSCSTNSSMIVGPSKPLLYSGKADVELASIMH</sequence>
<keyword evidence="8" id="KW-0808">Transferase</keyword>
<evidence type="ECO:0000313" key="22">
    <source>
        <dbReference type="EMBL" id="KAK4596706.1"/>
    </source>
</evidence>
<dbReference type="GO" id="GO:0030246">
    <property type="term" value="F:carbohydrate binding"/>
    <property type="evidence" value="ECO:0007669"/>
    <property type="project" value="UniProtKB-KW"/>
</dbReference>
<evidence type="ECO:0000256" key="14">
    <source>
        <dbReference type="ARBA" id="ARBA00022840"/>
    </source>
</evidence>